<sequence length="389" mass="40028">MSGSVPTAAGARTGVWFLGARGSVATTAAVGALALADDLVAPTGLVTSLPGLADAGLPGVGDLVLGGHDVTATPLAKRAEQLADGGVFPRALVRAVTPGLEQVDGRLRQVVAHSGESQRGCAARIEADLHAFREDNGLDRVVVVDLLPTRPLPAPHPGLDDLDALEVALDGPDEVLPASSLYSYAAFRAGCPVVEFTPGPGPRLPALQQLAEQQGLPWAGSDGKTGETLVKAALAPMFAARALRVTSWAAMNILGGGDGAALADPGAMANKAQSKGRVLPEILGYDPEAPVVIQNVADMGDWKTAWDNIAFEGFLGTRMTMQFTWQGCDSTLAAPLVLDLARLLAAAHAAGRTGPQPALGFFFKDPVGTGDHRVSAQLDALLEWAGGLR</sequence>
<evidence type="ECO:0000256" key="1">
    <source>
        <dbReference type="ARBA" id="ARBA00010813"/>
    </source>
</evidence>
<dbReference type="Gene3D" id="3.30.360.10">
    <property type="entry name" value="Dihydrodipicolinate Reductase, domain 2"/>
    <property type="match status" value="1"/>
</dbReference>
<proteinExistence type="inferred from homology"/>
<dbReference type="EMBL" id="JBHRWW010000001">
    <property type="protein sequence ID" value="MFC3686992.1"/>
    <property type="molecule type" value="Genomic_DNA"/>
</dbReference>
<keyword evidence="4" id="KW-1185">Reference proteome</keyword>
<feature type="domain" description="Myo-inositol-1-phosphate synthase GAPDH-like" evidence="2">
    <location>
        <begin position="226"/>
        <end position="330"/>
    </location>
</feature>
<dbReference type="InterPro" id="IPR002587">
    <property type="entry name" value="Myo-inos-1-P_Synthase"/>
</dbReference>
<dbReference type="Pfam" id="PF07994">
    <property type="entry name" value="NAD_binding_5"/>
    <property type="match status" value="1"/>
</dbReference>
<dbReference type="Proteomes" id="UP001595685">
    <property type="component" value="Unassembled WGS sequence"/>
</dbReference>
<comment type="similarity">
    <text evidence="1">Belongs to the myo-inositol 1-phosphate synthase family.</text>
</comment>
<evidence type="ECO:0000259" key="2">
    <source>
        <dbReference type="Pfam" id="PF01658"/>
    </source>
</evidence>
<evidence type="ECO:0000313" key="3">
    <source>
        <dbReference type="EMBL" id="MFC3686992.1"/>
    </source>
</evidence>
<dbReference type="SUPFAM" id="SSF55347">
    <property type="entry name" value="Glyceraldehyde-3-phosphate dehydrogenase-like, C-terminal domain"/>
    <property type="match status" value="1"/>
</dbReference>
<dbReference type="PANTHER" id="PTHR11510">
    <property type="entry name" value="MYO-INOSITOL-1 PHOSPHATE SYNTHASE"/>
    <property type="match status" value="1"/>
</dbReference>
<dbReference type="InterPro" id="IPR036291">
    <property type="entry name" value="NAD(P)-bd_dom_sf"/>
</dbReference>
<dbReference type="InterPro" id="IPR013021">
    <property type="entry name" value="Myo-inos-1-P_Synthase_GAPDH"/>
</dbReference>
<dbReference type="Gene3D" id="3.40.50.720">
    <property type="entry name" value="NAD(P)-binding Rossmann-like Domain"/>
    <property type="match status" value="1"/>
</dbReference>
<reference evidence="4" key="1">
    <citation type="journal article" date="2019" name="Int. J. Syst. Evol. Microbiol.">
        <title>The Global Catalogue of Microorganisms (GCM) 10K type strain sequencing project: providing services to taxonomists for standard genome sequencing and annotation.</title>
        <authorList>
            <consortium name="The Broad Institute Genomics Platform"/>
            <consortium name="The Broad Institute Genome Sequencing Center for Infectious Disease"/>
            <person name="Wu L."/>
            <person name="Ma J."/>
        </authorList>
    </citation>
    <scope>NUCLEOTIDE SEQUENCE [LARGE SCALE GENOMIC DNA]</scope>
    <source>
        <strain evidence="4">NCAIM B.02333</strain>
    </source>
</reference>
<dbReference type="Pfam" id="PF01658">
    <property type="entry name" value="Inos-1-P_synth"/>
    <property type="match status" value="1"/>
</dbReference>
<evidence type="ECO:0000313" key="4">
    <source>
        <dbReference type="Proteomes" id="UP001595685"/>
    </source>
</evidence>
<dbReference type="SUPFAM" id="SSF51735">
    <property type="entry name" value="NAD(P)-binding Rossmann-fold domains"/>
    <property type="match status" value="1"/>
</dbReference>
<name>A0ABV7WDC5_9MICO</name>
<protein>
    <submittedName>
        <fullName evidence="3">Inositol-3-phosphate synthase</fullName>
    </submittedName>
</protein>
<accession>A0ABV7WDC5</accession>
<dbReference type="RefSeq" id="WP_340295244.1">
    <property type="nucleotide sequence ID" value="NZ_JBBEOI010000220.1"/>
</dbReference>
<comment type="caution">
    <text evidence="3">The sequence shown here is derived from an EMBL/GenBank/DDBJ whole genome shotgun (WGS) entry which is preliminary data.</text>
</comment>
<organism evidence="3 4">
    <name type="scientific">Aquipuribacter hungaricus</name>
    <dbReference type="NCBI Taxonomy" id="545624"/>
    <lineage>
        <taxon>Bacteria</taxon>
        <taxon>Bacillati</taxon>
        <taxon>Actinomycetota</taxon>
        <taxon>Actinomycetes</taxon>
        <taxon>Micrococcales</taxon>
        <taxon>Intrasporangiaceae</taxon>
        <taxon>Aquipuribacter</taxon>
    </lineage>
</organism>
<gene>
    <name evidence="3" type="ORF">ACFOLH_01405</name>
</gene>
<dbReference type="PIRSF" id="PIRSF015578">
    <property type="entry name" value="Myoinos-ppht_syn"/>
    <property type="match status" value="1"/>
</dbReference>